<reference evidence="2 3" key="1">
    <citation type="submission" date="2019-01" db="EMBL/GenBank/DDBJ databases">
        <title>Draft genome sequences of Candidatus Mycoplasma haemohominis SWG34-3 identified from a patient with pyrexia, anemia and liver dysfunction.</title>
        <authorList>
            <person name="Sekizuka T."/>
            <person name="Hattori N."/>
            <person name="Katano H."/>
            <person name="Takuma T."/>
            <person name="Ito T."/>
            <person name="Arai N."/>
            <person name="Yanai R."/>
            <person name="Ishii S."/>
            <person name="Miura Y."/>
            <person name="Tokunaga T."/>
            <person name="Watanabe H."/>
            <person name="Nomura N."/>
            <person name="Eguchi J."/>
            <person name="Arai T."/>
            <person name="Hasegawa H."/>
            <person name="Nakamaki T."/>
            <person name="Wakita T."/>
            <person name="Niki Y."/>
            <person name="Kuroda M."/>
        </authorList>
    </citation>
    <scope>NUCLEOTIDE SEQUENCE [LARGE SCALE GENOMIC DNA]</scope>
    <source>
        <strain evidence="2">SWG34-3</strain>
    </source>
</reference>
<evidence type="ECO:0000313" key="2">
    <source>
        <dbReference type="EMBL" id="GCE63839.1"/>
    </source>
</evidence>
<feature type="transmembrane region" description="Helical" evidence="1">
    <location>
        <begin position="100"/>
        <end position="121"/>
    </location>
</feature>
<gene>
    <name evidence="2" type="ORF">MHSWG343_08460</name>
</gene>
<keyword evidence="1" id="KW-1133">Transmembrane helix</keyword>
<feature type="transmembrane region" description="Helical" evidence="1">
    <location>
        <begin position="54"/>
        <end position="72"/>
    </location>
</feature>
<keyword evidence="1" id="KW-0812">Transmembrane</keyword>
<name>A0A478FTS4_9MOLU</name>
<comment type="caution">
    <text evidence="2">The sequence shown here is derived from an EMBL/GenBank/DDBJ whole genome shotgun (WGS) entry which is preliminary data.</text>
</comment>
<dbReference type="Proteomes" id="UP000324831">
    <property type="component" value="Unassembled WGS sequence"/>
</dbReference>
<feature type="transmembrane region" description="Helical" evidence="1">
    <location>
        <begin position="12"/>
        <end position="34"/>
    </location>
</feature>
<dbReference type="EMBL" id="BIMN01000004">
    <property type="protein sequence ID" value="GCE63839.1"/>
    <property type="molecule type" value="Genomic_DNA"/>
</dbReference>
<protein>
    <submittedName>
        <fullName evidence="2">Uncharacterized protein</fullName>
    </submittedName>
</protein>
<evidence type="ECO:0000313" key="3">
    <source>
        <dbReference type="Proteomes" id="UP000324831"/>
    </source>
</evidence>
<dbReference type="AlphaFoldDB" id="A0A478FTS4"/>
<evidence type="ECO:0000256" key="1">
    <source>
        <dbReference type="SAM" id="Phobius"/>
    </source>
</evidence>
<organism evidence="2 3">
    <name type="scientific">Candidatus Mycoplasma haematohominis</name>
    <dbReference type="NCBI Taxonomy" id="1494318"/>
    <lineage>
        <taxon>Bacteria</taxon>
        <taxon>Bacillati</taxon>
        <taxon>Mycoplasmatota</taxon>
        <taxon>Mollicutes</taxon>
        <taxon>Mycoplasmataceae</taxon>
        <taxon>Mycoplasma</taxon>
    </lineage>
</organism>
<sequence>MKQNLFLDRSKYLMKCWIIFAGIWFCITMFQVILGFKRTGYAAISNNGHGATSLEMFVSAFCFVFFCTWWIVELWKTNYIRQDYFAFVRSKNKTKEMKQILYSMKISIWLIMIGLFLSIPAGFINQLNWIIVMLILAVKINYISKFHKLINIVINSEDRDVIQISKKK</sequence>
<feature type="transmembrane region" description="Helical" evidence="1">
    <location>
        <begin position="127"/>
        <end position="144"/>
    </location>
</feature>
<proteinExistence type="predicted"/>
<accession>A0A478FTS4</accession>
<keyword evidence="1" id="KW-0472">Membrane</keyword>